<organism evidence="2 3">
    <name type="scientific">Rhizobium grahamii</name>
    <dbReference type="NCBI Taxonomy" id="1120045"/>
    <lineage>
        <taxon>Bacteria</taxon>
        <taxon>Pseudomonadati</taxon>
        <taxon>Pseudomonadota</taxon>
        <taxon>Alphaproteobacteria</taxon>
        <taxon>Hyphomicrobiales</taxon>
        <taxon>Rhizobiaceae</taxon>
        <taxon>Rhizobium/Agrobacterium group</taxon>
        <taxon>Rhizobium</taxon>
    </lineage>
</organism>
<dbReference type="EMBL" id="CP043498">
    <property type="protein sequence ID" value="QFY60900.1"/>
    <property type="molecule type" value="Genomic_DNA"/>
</dbReference>
<feature type="transmembrane region" description="Helical" evidence="1">
    <location>
        <begin position="14"/>
        <end position="33"/>
    </location>
</feature>
<feature type="transmembrane region" description="Helical" evidence="1">
    <location>
        <begin position="39"/>
        <end position="58"/>
    </location>
</feature>
<dbReference type="AlphaFoldDB" id="A0A5Q0CA64"/>
<dbReference type="Proteomes" id="UP000326881">
    <property type="component" value="Chromosome"/>
</dbReference>
<evidence type="ECO:0000256" key="1">
    <source>
        <dbReference type="SAM" id="Phobius"/>
    </source>
</evidence>
<evidence type="ECO:0000313" key="3">
    <source>
        <dbReference type="Proteomes" id="UP000326881"/>
    </source>
</evidence>
<gene>
    <name evidence="2" type="ORF">FZ934_11010</name>
</gene>
<keyword evidence="1" id="KW-0472">Membrane</keyword>
<dbReference type="RefSeq" id="WP_153271095.1">
    <property type="nucleotide sequence ID" value="NZ_CP043498.1"/>
</dbReference>
<proteinExistence type="predicted"/>
<dbReference type="KEGG" id="rgr:FZ934_11010"/>
<keyword evidence="1" id="KW-0812">Transmembrane</keyword>
<keyword evidence="3" id="KW-1185">Reference proteome</keyword>
<evidence type="ECO:0008006" key="4">
    <source>
        <dbReference type="Google" id="ProtNLM"/>
    </source>
</evidence>
<reference evidence="2 3" key="1">
    <citation type="submission" date="2019-08" db="EMBL/GenBank/DDBJ databases">
        <title>Prosopis cineraria nodule microbiome.</title>
        <authorList>
            <person name="Ali R."/>
            <person name="Chaluvadi S.R."/>
            <person name="Wang X."/>
        </authorList>
    </citation>
    <scope>NUCLEOTIDE SEQUENCE [LARGE SCALE GENOMIC DNA]</scope>
    <source>
        <strain evidence="2 3">BG7</strain>
    </source>
</reference>
<accession>A0A5Q0CA64</accession>
<keyword evidence="1" id="KW-1133">Transmembrane helix</keyword>
<protein>
    <recommendedName>
        <fullName evidence="4">DUF3329 domain-containing protein</fullName>
    </recommendedName>
</protein>
<name>A0A5Q0CA64_9HYPH</name>
<dbReference type="OrthoDB" id="7362327at2"/>
<evidence type="ECO:0000313" key="2">
    <source>
        <dbReference type="EMBL" id="QFY60900.1"/>
    </source>
</evidence>
<sequence>MQLIDPQHPAYRPLWARILIVAVCLGWAVVEIVTGDPFWAVLAGGAGVYAAYMLLWSYKPPAETTDAPQQESPAADKDED</sequence>